<evidence type="ECO:0000256" key="6">
    <source>
        <dbReference type="ARBA" id="ARBA00023170"/>
    </source>
</evidence>
<gene>
    <name evidence="10" type="ORF">CONCODRAFT_6304</name>
</gene>
<dbReference type="SUPFAM" id="SSF81321">
    <property type="entry name" value="Family A G protein-coupled receptor-like"/>
    <property type="match status" value="1"/>
</dbReference>
<feature type="transmembrane region" description="Helical" evidence="8">
    <location>
        <begin position="55"/>
        <end position="76"/>
    </location>
</feature>
<dbReference type="GO" id="GO:0005886">
    <property type="term" value="C:plasma membrane"/>
    <property type="evidence" value="ECO:0007669"/>
    <property type="project" value="TreeGrafter"/>
</dbReference>
<feature type="transmembrane region" description="Helical" evidence="8">
    <location>
        <begin position="175"/>
        <end position="200"/>
    </location>
</feature>
<dbReference type="OrthoDB" id="2133880at2759"/>
<dbReference type="GO" id="GO:0004930">
    <property type="term" value="F:G protein-coupled receptor activity"/>
    <property type="evidence" value="ECO:0007669"/>
    <property type="project" value="UniProtKB-KW"/>
</dbReference>
<name>A0A137P819_CONC2</name>
<keyword evidence="5 8" id="KW-0472">Membrane</keyword>
<evidence type="ECO:0000256" key="3">
    <source>
        <dbReference type="ARBA" id="ARBA00022989"/>
    </source>
</evidence>
<feature type="transmembrane region" description="Helical" evidence="8">
    <location>
        <begin position="130"/>
        <end position="155"/>
    </location>
</feature>
<evidence type="ECO:0000259" key="9">
    <source>
        <dbReference type="PROSITE" id="PS50262"/>
    </source>
</evidence>
<feature type="transmembrane region" description="Helical" evidence="8">
    <location>
        <begin position="20"/>
        <end position="43"/>
    </location>
</feature>
<dbReference type="Proteomes" id="UP000070444">
    <property type="component" value="Unassembled WGS sequence"/>
</dbReference>
<dbReference type="Gene3D" id="1.20.1070.10">
    <property type="entry name" value="Rhodopsin 7-helix transmembrane proteins"/>
    <property type="match status" value="1"/>
</dbReference>
<dbReference type="PANTHER" id="PTHR24238">
    <property type="entry name" value="G-PROTEIN COUPLED RECEPTOR"/>
    <property type="match status" value="1"/>
</dbReference>
<keyword evidence="4" id="KW-0297">G-protein coupled receptor</keyword>
<evidence type="ECO:0000256" key="8">
    <source>
        <dbReference type="SAM" id="Phobius"/>
    </source>
</evidence>
<dbReference type="CDD" id="cd00637">
    <property type="entry name" value="7tm_classA_rhodopsin-like"/>
    <property type="match status" value="1"/>
</dbReference>
<keyword evidence="7" id="KW-0807">Transducer</keyword>
<evidence type="ECO:0000313" key="11">
    <source>
        <dbReference type="Proteomes" id="UP000070444"/>
    </source>
</evidence>
<keyword evidence="11" id="KW-1185">Reference proteome</keyword>
<protein>
    <submittedName>
        <fullName evidence="10">Family A G protein-coupled receptor-like protein</fullName>
    </submittedName>
</protein>
<dbReference type="Pfam" id="PF00001">
    <property type="entry name" value="7tm_1"/>
    <property type="match status" value="1"/>
</dbReference>
<feature type="transmembrane region" description="Helical" evidence="8">
    <location>
        <begin position="230"/>
        <end position="251"/>
    </location>
</feature>
<accession>A0A137P819</accession>
<evidence type="ECO:0000313" key="10">
    <source>
        <dbReference type="EMBL" id="KXN71071.1"/>
    </source>
</evidence>
<keyword evidence="2 8" id="KW-0812">Transmembrane</keyword>
<comment type="subcellular location">
    <subcellularLocation>
        <location evidence="1">Membrane</location>
        <topology evidence="1">Multi-pass membrane protein</topology>
    </subcellularLocation>
</comment>
<evidence type="ECO:0000256" key="1">
    <source>
        <dbReference type="ARBA" id="ARBA00004141"/>
    </source>
</evidence>
<dbReference type="InterPro" id="IPR000276">
    <property type="entry name" value="GPCR_Rhodpsn"/>
</dbReference>
<evidence type="ECO:0000256" key="2">
    <source>
        <dbReference type="ARBA" id="ARBA00022692"/>
    </source>
</evidence>
<feature type="domain" description="G-protein coupled receptors family 1 profile" evidence="9">
    <location>
        <begin position="32"/>
        <end position="280"/>
    </location>
</feature>
<keyword evidence="6 10" id="KW-0675">Receptor</keyword>
<dbReference type="PROSITE" id="PS50262">
    <property type="entry name" value="G_PROTEIN_RECEP_F1_2"/>
    <property type="match status" value="1"/>
</dbReference>
<organism evidence="10 11">
    <name type="scientific">Conidiobolus coronatus (strain ATCC 28846 / CBS 209.66 / NRRL 28638)</name>
    <name type="common">Delacroixia coronata</name>
    <dbReference type="NCBI Taxonomy" id="796925"/>
    <lineage>
        <taxon>Eukaryota</taxon>
        <taxon>Fungi</taxon>
        <taxon>Fungi incertae sedis</taxon>
        <taxon>Zoopagomycota</taxon>
        <taxon>Entomophthoromycotina</taxon>
        <taxon>Entomophthoromycetes</taxon>
        <taxon>Entomophthorales</taxon>
        <taxon>Ancylistaceae</taxon>
        <taxon>Conidiobolus</taxon>
    </lineage>
</organism>
<dbReference type="InterPro" id="IPR017452">
    <property type="entry name" value="GPCR_Rhodpsn_7TM"/>
</dbReference>
<evidence type="ECO:0000256" key="5">
    <source>
        <dbReference type="ARBA" id="ARBA00023136"/>
    </source>
</evidence>
<reference evidence="10 11" key="1">
    <citation type="journal article" date="2015" name="Genome Biol. Evol.">
        <title>Phylogenomic analyses indicate that early fungi evolved digesting cell walls of algal ancestors of land plants.</title>
        <authorList>
            <person name="Chang Y."/>
            <person name="Wang S."/>
            <person name="Sekimoto S."/>
            <person name="Aerts A.L."/>
            <person name="Choi C."/>
            <person name="Clum A."/>
            <person name="LaButti K.M."/>
            <person name="Lindquist E.A."/>
            <person name="Yee Ngan C."/>
            <person name="Ohm R.A."/>
            <person name="Salamov A.A."/>
            <person name="Grigoriev I.V."/>
            <person name="Spatafora J.W."/>
            <person name="Berbee M.L."/>
        </authorList>
    </citation>
    <scope>NUCLEOTIDE SEQUENCE [LARGE SCALE GENOMIC DNA]</scope>
    <source>
        <strain evidence="10 11">NRRL 28638</strain>
    </source>
</reference>
<dbReference type="PANTHER" id="PTHR24238:SF75">
    <property type="entry name" value="CHOLECYSTOKININ-LIKE RECEPTOR AT 17D1-RELATED"/>
    <property type="match status" value="1"/>
</dbReference>
<dbReference type="AlphaFoldDB" id="A0A137P819"/>
<keyword evidence="3 8" id="KW-1133">Transmembrane helix</keyword>
<sequence length="304" mass="34478">MSNSTPIIPVPEGIRDGILINFAICGVLGFTLNSFLLAVLYNMVKKGRAHSDIKLCLFIAIVDLIISIFMLFRSILYKFPYNLIKYHSGWCKFDVLFIGILLVNSGYSLGIVAIERYLLICFNIKFSAKIWFGLIALIWSGQLATSLSCAYYDFIVITKTETYCTIKGIGPCLPGFYIGVILAYSSFATVVFCYFGIMIFKIKQCLNQINLNVPKEKVYKELRSTLAKSIINIVIYFLVFGMKLYVFTFELVTGKKRSMELDLVSLILISYTEVANALILLYMHAEVRTNLLNMLKTLKSKLFN</sequence>
<evidence type="ECO:0000256" key="7">
    <source>
        <dbReference type="ARBA" id="ARBA00023224"/>
    </source>
</evidence>
<evidence type="ECO:0000256" key="4">
    <source>
        <dbReference type="ARBA" id="ARBA00023040"/>
    </source>
</evidence>
<proteinExistence type="predicted"/>
<dbReference type="EMBL" id="KQ964485">
    <property type="protein sequence ID" value="KXN71071.1"/>
    <property type="molecule type" value="Genomic_DNA"/>
</dbReference>
<feature type="transmembrane region" description="Helical" evidence="8">
    <location>
        <begin position="263"/>
        <end position="283"/>
    </location>
</feature>
<feature type="transmembrane region" description="Helical" evidence="8">
    <location>
        <begin position="96"/>
        <end position="118"/>
    </location>
</feature>